<feature type="transmembrane region" description="Helical" evidence="1">
    <location>
        <begin position="189"/>
        <end position="212"/>
    </location>
</feature>
<evidence type="ECO:0000313" key="3">
    <source>
        <dbReference type="Proteomes" id="UP000011607"/>
    </source>
</evidence>
<reference evidence="2 3" key="1">
    <citation type="journal article" date="2014" name="PLoS Genet.">
        <title>Phylogenetically driven sequencing of extremely halophilic archaea reveals strategies for static and dynamic osmo-response.</title>
        <authorList>
            <person name="Becker E.A."/>
            <person name="Seitzer P.M."/>
            <person name="Tritt A."/>
            <person name="Larsen D."/>
            <person name="Krusor M."/>
            <person name="Yao A.I."/>
            <person name="Wu D."/>
            <person name="Madern D."/>
            <person name="Eisen J.A."/>
            <person name="Darling A.E."/>
            <person name="Facciotti M.T."/>
        </authorList>
    </citation>
    <scope>NUCLEOTIDE SEQUENCE [LARGE SCALE GENOMIC DNA]</scope>
    <source>
        <strain evidence="2 3">JCM 10879</strain>
    </source>
</reference>
<dbReference type="Proteomes" id="UP000011607">
    <property type="component" value="Unassembled WGS sequence"/>
</dbReference>
<feature type="transmembrane region" description="Helical" evidence="1">
    <location>
        <begin position="112"/>
        <end position="130"/>
    </location>
</feature>
<keyword evidence="3" id="KW-1185">Reference proteome</keyword>
<keyword evidence="1" id="KW-1133">Transmembrane helix</keyword>
<proteinExistence type="predicted"/>
<accession>M0LE38</accession>
<evidence type="ECO:0008006" key="4">
    <source>
        <dbReference type="Google" id="ProtNLM"/>
    </source>
</evidence>
<protein>
    <recommendedName>
        <fullName evidence="4">Membrane-bound metal-dependent hydrolase</fullName>
    </recommendedName>
</protein>
<organism evidence="2 3">
    <name type="scientific">Halobiforma nitratireducens JCM 10879</name>
    <dbReference type="NCBI Taxonomy" id="1227454"/>
    <lineage>
        <taxon>Archaea</taxon>
        <taxon>Methanobacteriati</taxon>
        <taxon>Methanobacteriota</taxon>
        <taxon>Stenosarchaea group</taxon>
        <taxon>Halobacteria</taxon>
        <taxon>Halobacteriales</taxon>
        <taxon>Natrialbaceae</taxon>
        <taxon>Halobiforma</taxon>
    </lineage>
</organism>
<feature type="transmembrane region" description="Helical" evidence="1">
    <location>
        <begin position="137"/>
        <end position="159"/>
    </location>
</feature>
<evidence type="ECO:0000313" key="2">
    <source>
        <dbReference type="EMBL" id="EMA31378.1"/>
    </source>
</evidence>
<dbReference type="EMBL" id="AOMA01000160">
    <property type="protein sequence ID" value="EMA31378.1"/>
    <property type="molecule type" value="Genomic_DNA"/>
</dbReference>
<feature type="transmembrane region" description="Helical" evidence="1">
    <location>
        <begin position="59"/>
        <end position="92"/>
    </location>
</feature>
<gene>
    <name evidence="2" type="ORF">C446_15463</name>
</gene>
<dbReference type="Pfam" id="PF04307">
    <property type="entry name" value="YdjM"/>
    <property type="match status" value="1"/>
</dbReference>
<keyword evidence="1" id="KW-0812">Transmembrane</keyword>
<name>M0LE38_9EURY</name>
<dbReference type="eggNOG" id="arCOG01744">
    <property type="taxonomic scope" value="Archaea"/>
</dbReference>
<dbReference type="InterPro" id="IPR007404">
    <property type="entry name" value="YdjM-like"/>
</dbReference>
<evidence type="ECO:0000256" key="1">
    <source>
        <dbReference type="SAM" id="Phobius"/>
    </source>
</evidence>
<dbReference type="PATRIC" id="fig|1227454.3.peg.3169"/>
<keyword evidence="1" id="KW-0472">Membrane</keyword>
<dbReference type="AlphaFoldDB" id="M0LE38"/>
<sequence>MVFRSLADGIGPAVVDHPFRRRMPLRTVPVAELSRQIYIRERDHSYRDARMYQTGHYGVALLAYAPLGAVVALAGSPGGAIVGGLVCVGLSTLPDFDHRLPMVEHRGPTHTVAFALLVGAALAAAAAILVESPSPLIDVGFVAFSFVVGVVSIGSHLLADALTPMGVRPFWPVSDRHYSLGVTHAGNPVANYALFGVGVGMAVLVATVITIVG</sequence>
<comment type="caution">
    <text evidence="2">The sequence shown here is derived from an EMBL/GenBank/DDBJ whole genome shotgun (WGS) entry which is preliminary data.</text>
</comment>